<reference evidence="3" key="1">
    <citation type="journal article" date="2019" name="Int. J. Syst. Evol. Microbiol.">
        <title>The Global Catalogue of Microorganisms (GCM) 10K type strain sequencing project: providing services to taxonomists for standard genome sequencing and annotation.</title>
        <authorList>
            <consortium name="The Broad Institute Genomics Platform"/>
            <consortium name="The Broad Institute Genome Sequencing Center for Infectious Disease"/>
            <person name="Wu L."/>
            <person name="Ma J."/>
        </authorList>
    </citation>
    <scope>NUCLEOTIDE SEQUENCE [LARGE SCALE GENOMIC DNA]</scope>
    <source>
        <strain evidence="3">JCM 17337</strain>
    </source>
</reference>
<comment type="caution">
    <text evidence="2">The sequence shown here is derived from an EMBL/GenBank/DDBJ whole genome shotgun (WGS) entry which is preliminary data.</text>
</comment>
<evidence type="ECO:0000259" key="1">
    <source>
        <dbReference type="Pfam" id="PF12680"/>
    </source>
</evidence>
<accession>A0ABP7GAM2</accession>
<proteinExistence type="predicted"/>
<evidence type="ECO:0000313" key="2">
    <source>
        <dbReference type="EMBL" id="GAA3757302.1"/>
    </source>
</evidence>
<dbReference type="Pfam" id="PF12680">
    <property type="entry name" value="SnoaL_2"/>
    <property type="match status" value="1"/>
</dbReference>
<evidence type="ECO:0000313" key="3">
    <source>
        <dbReference type="Proteomes" id="UP001500748"/>
    </source>
</evidence>
<name>A0ABP7GAM2_9FLAO</name>
<keyword evidence="3" id="KW-1185">Reference proteome</keyword>
<dbReference type="PANTHER" id="PTHR41252:SF1">
    <property type="entry name" value="BLR2505 PROTEIN"/>
    <property type="match status" value="1"/>
</dbReference>
<gene>
    <name evidence="2" type="ORF">GCM10022423_04540</name>
</gene>
<dbReference type="Gene3D" id="3.10.450.50">
    <property type="match status" value="1"/>
</dbReference>
<protein>
    <submittedName>
        <fullName evidence="2">Nuclear transport factor 2 family protein</fullName>
    </submittedName>
</protein>
<feature type="domain" description="SnoaL-like" evidence="1">
    <location>
        <begin position="17"/>
        <end position="125"/>
    </location>
</feature>
<dbReference type="EMBL" id="BAABDU010000002">
    <property type="protein sequence ID" value="GAA3757302.1"/>
    <property type="molecule type" value="Genomic_DNA"/>
</dbReference>
<dbReference type="PANTHER" id="PTHR41252">
    <property type="entry name" value="BLR2505 PROTEIN"/>
    <property type="match status" value="1"/>
</dbReference>
<dbReference type="InterPro" id="IPR037401">
    <property type="entry name" value="SnoaL-like"/>
</dbReference>
<organism evidence="2 3">
    <name type="scientific">Flavobacterium ginsengiterrae</name>
    <dbReference type="NCBI Taxonomy" id="871695"/>
    <lineage>
        <taxon>Bacteria</taxon>
        <taxon>Pseudomonadati</taxon>
        <taxon>Bacteroidota</taxon>
        <taxon>Flavobacteriia</taxon>
        <taxon>Flavobacteriales</taxon>
        <taxon>Flavobacteriaceae</taxon>
        <taxon>Flavobacterium</taxon>
    </lineage>
</organism>
<sequence>MQAQVYTDEEIKTKETVEKFFEYFGTKNPDKIASMVSENVDWYIFESKYMPWTGHRSKREEIVPLFKTLFSYFVDGSEKVETNSFLIRGNQAAIFGTVERTVKKTGKHFKMPLAIHITVENNLISKFSIYEETLIIEKAFQ</sequence>
<dbReference type="Proteomes" id="UP001500748">
    <property type="component" value="Unassembled WGS sequence"/>
</dbReference>
<dbReference type="InterPro" id="IPR032710">
    <property type="entry name" value="NTF2-like_dom_sf"/>
</dbReference>
<dbReference type="SUPFAM" id="SSF54427">
    <property type="entry name" value="NTF2-like"/>
    <property type="match status" value="1"/>
</dbReference>